<comment type="pathway">
    <text evidence="1">Cell wall biogenesis; cell wall polysaccharide biosynthesis.</text>
</comment>
<dbReference type="InterPro" id="IPR001173">
    <property type="entry name" value="Glyco_trans_2-like"/>
</dbReference>
<gene>
    <name evidence="6" type="ORF">BRM3_03130</name>
</gene>
<dbReference type="Pfam" id="PF00535">
    <property type="entry name" value="Glycos_transf_2"/>
    <property type="match status" value="1"/>
</dbReference>
<dbReference type="CDD" id="cd00761">
    <property type="entry name" value="Glyco_tranf_GTA_type"/>
    <property type="match status" value="1"/>
</dbReference>
<sequence length="318" mass="34346">MRSNERSVVVGVLTYRRLEMLSTLLRMLEEQSEAVDQTIWTVSTLVVDNDADGSARDLVTSRYPSVHYEVEPVPGIARARNRALDAAADLGAQVLVFIDDDEEPEPGWLTSLLATYEHCDCAAVVGRVVSRFEGAPDPWLIEGGFFRRAHRLGLRTGDTVASAATNNLLLDLAIVGDLGLRFEETLGAAGGEDTRFTLQLTAGHGRIVWCEEAVVVDVVTPERATRKVAVRRVFSAASGSIAAIVASQETPRARARSIARFTATGLGRVGIGAVQTVAGTVARRQRWQARGVGRMARGAGALLGITGRSYAEYRRQDA</sequence>
<proteinExistence type="inferred from homology"/>
<name>A0ABY6G3A0_9MICO</name>
<dbReference type="RefSeq" id="WP_263594648.1">
    <property type="nucleotide sequence ID" value="NZ_CP107020.1"/>
</dbReference>
<evidence type="ECO:0000259" key="5">
    <source>
        <dbReference type="Pfam" id="PF00535"/>
    </source>
</evidence>
<dbReference type="Proteomes" id="UP001164305">
    <property type="component" value="Chromosome"/>
</dbReference>
<evidence type="ECO:0000256" key="4">
    <source>
        <dbReference type="ARBA" id="ARBA00022679"/>
    </source>
</evidence>
<evidence type="ECO:0000256" key="1">
    <source>
        <dbReference type="ARBA" id="ARBA00004776"/>
    </source>
</evidence>
<evidence type="ECO:0000313" key="7">
    <source>
        <dbReference type="Proteomes" id="UP001164305"/>
    </source>
</evidence>
<dbReference type="Gene3D" id="3.90.550.10">
    <property type="entry name" value="Spore Coat Polysaccharide Biosynthesis Protein SpsA, Chain A"/>
    <property type="match status" value="1"/>
</dbReference>
<keyword evidence="4" id="KW-0808">Transferase</keyword>
<evidence type="ECO:0000256" key="3">
    <source>
        <dbReference type="ARBA" id="ARBA00022676"/>
    </source>
</evidence>
<protein>
    <submittedName>
        <fullName evidence="6">Glycosyltransferase family 2 protein</fullName>
    </submittedName>
</protein>
<keyword evidence="7" id="KW-1185">Reference proteome</keyword>
<evidence type="ECO:0000256" key="2">
    <source>
        <dbReference type="ARBA" id="ARBA00006739"/>
    </source>
</evidence>
<accession>A0ABY6G3A0</accession>
<keyword evidence="3" id="KW-0328">Glycosyltransferase</keyword>
<dbReference type="InterPro" id="IPR029044">
    <property type="entry name" value="Nucleotide-diphossugar_trans"/>
</dbReference>
<feature type="domain" description="Glycosyltransferase 2-like" evidence="5">
    <location>
        <begin position="11"/>
        <end position="156"/>
    </location>
</feature>
<reference evidence="6" key="1">
    <citation type="submission" date="2022-10" db="EMBL/GenBank/DDBJ databases">
        <title>Whole-Genome Sequencing of Brachybacterium huguangmaarense BRM-3, Isolated from Betula schmidtii.</title>
        <authorList>
            <person name="Haam D."/>
        </authorList>
    </citation>
    <scope>NUCLEOTIDE SEQUENCE</scope>
    <source>
        <strain evidence="6">BRM-3</strain>
    </source>
</reference>
<evidence type="ECO:0000313" key="6">
    <source>
        <dbReference type="EMBL" id="UYG17439.1"/>
    </source>
</evidence>
<organism evidence="6 7">
    <name type="scientific">Brachybacterium huguangmaarense</name>
    <dbReference type="NCBI Taxonomy" id="1652028"/>
    <lineage>
        <taxon>Bacteria</taxon>
        <taxon>Bacillati</taxon>
        <taxon>Actinomycetota</taxon>
        <taxon>Actinomycetes</taxon>
        <taxon>Micrococcales</taxon>
        <taxon>Dermabacteraceae</taxon>
        <taxon>Brachybacterium</taxon>
    </lineage>
</organism>
<dbReference type="SUPFAM" id="SSF53448">
    <property type="entry name" value="Nucleotide-diphospho-sugar transferases"/>
    <property type="match status" value="1"/>
</dbReference>
<dbReference type="PANTHER" id="PTHR43179">
    <property type="entry name" value="RHAMNOSYLTRANSFERASE WBBL"/>
    <property type="match status" value="1"/>
</dbReference>
<dbReference type="EMBL" id="CP107020">
    <property type="protein sequence ID" value="UYG17439.1"/>
    <property type="molecule type" value="Genomic_DNA"/>
</dbReference>
<comment type="similarity">
    <text evidence="2">Belongs to the glycosyltransferase 2 family.</text>
</comment>
<dbReference type="PANTHER" id="PTHR43179:SF12">
    <property type="entry name" value="GALACTOFURANOSYLTRANSFERASE GLFT2"/>
    <property type="match status" value="1"/>
</dbReference>